<keyword evidence="2" id="KW-1185">Reference proteome</keyword>
<proteinExistence type="predicted"/>
<gene>
    <name evidence="1" type="ORF">EVAR_76447_1</name>
</gene>
<dbReference type="Proteomes" id="UP000299102">
    <property type="component" value="Unassembled WGS sequence"/>
</dbReference>
<evidence type="ECO:0000313" key="2">
    <source>
        <dbReference type="Proteomes" id="UP000299102"/>
    </source>
</evidence>
<dbReference type="AlphaFoldDB" id="A0A4C1T925"/>
<organism evidence="1 2">
    <name type="scientific">Eumeta variegata</name>
    <name type="common">Bagworm moth</name>
    <name type="synonym">Eumeta japonica</name>
    <dbReference type="NCBI Taxonomy" id="151549"/>
    <lineage>
        <taxon>Eukaryota</taxon>
        <taxon>Metazoa</taxon>
        <taxon>Ecdysozoa</taxon>
        <taxon>Arthropoda</taxon>
        <taxon>Hexapoda</taxon>
        <taxon>Insecta</taxon>
        <taxon>Pterygota</taxon>
        <taxon>Neoptera</taxon>
        <taxon>Endopterygota</taxon>
        <taxon>Lepidoptera</taxon>
        <taxon>Glossata</taxon>
        <taxon>Ditrysia</taxon>
        <taxon>Tineoidea</taxon>
        <taxon>Psychidae</taxon>
        <taxon>Oiketicinae</taxon>
        <taxon>Eumeta</taxon>
    </lineage>
</organism>
<name>A0A4C1T925_EUMVA</name>
<accession>A0A4C1T925</accession>
<dbReference type="EMBL" id="BGZK01000041">
    <property type="protein sequence ID" value="GBP10636.1"/>
    <property type="molecule type" value="Genomic_DNA"/>
</dbReference>
<sequence>MQRPYRRLHLEPNNMHEGFLGGRQSQRLPAVDNTICCQQRCTAYPSDIDDNTARYSSWYPRRCPIVKYYAIGRTRQRRAAVRMIVQNVISDFQYVVKKKIPPRICFGSGLEREVMPLKGPQLSPFMRSQTPFYTPEVGPGTYETKRDAFYRTKTQVVSFSTETRTRSISGSLLMTSPIDIKDERIRRASTPPQPRANVVFILKIKRGLDRDQDWHQKMKSRLNTKAKVISELWLIE</sequence>
<comment type="caution">
    <text evidence="1">The sequence shown here is derived from an EMBL/GenBank/DDBJ whole genome shotgun (WGS) entry which is preliminary data.</text>
</comment>
<dbReference type="OrthoDB" id="8189408at2759"/>
<evidence type="ECO:0000313" key="1">
    <source>
        <dbReference type="EMBL" id="GBP10636.1"/>
    </source>
</evidence>
<reference evidence="1 2" key="1">
    <citation type="journal article" date="2019" name="Commun. Biol.">
        <title>The bagworm genome reveals a unique fibroin gene that provides high tensile strength.</title>
        <authorList>
            <person name="Kono N."/>
            <person name="Nakamura H."/>
            <person name="Ohtoshi R."/>
            <person name="Tomita M."/>
            <person name="Numata K."/>
            <person name="Arakawa K."/>
        </authorList>
    </citation>
    <scope>NUCLEOTIDE SEQUENCE [LARGE SCALE GENOMIC DNA]</scope>
</reference>
<protein>
    <submittedName>
        <fullName evidence="1">Uncharacterized protein</fullName>
    </submittedName>
</protein>